<dbReference type="EMBL" id="BRYB01000899">
    <property type="protein sequence ID" value="GMI39954.1"/>
    <property type="molecule type" value="Genomic_DNA"/>
</dbReference>
<dbReference type="Proteomes" id="UP001165060">
    <property type="component" value="Unassembled WGS sequence"/>
</dbReference>
<accession>A0ABQ6N3R8</accession>
<evidence type="ECO:0000313" key="2">
    <source>
        <dbReference type="EMBL" id="GMI39954.1"/>
    </source>
</evidence>
<organism evidence="2 3">
    <name type="scientific">Tetraparma gracilis</name>
    <dbReference type="NCBI Taxonomy" id="2962635"/>
    <lineage>
        <taxon>Eukaryota</taxon>
        <taxon>Sar</taxon>
        <taxon>Stramenopiles</taxon>
        <taxon>Ochrophyta</taxon>
        <taxon>Bolidophyceae</taxon>
        <taxon>Parmales</taxon>
        <taxon>Triparmaceae</taxon>
        <taxon>Tetraparma</taxon>
    </lineage>
</organism>
<proteinExistence type="predicted"/>
<gene>
    <name evidence="2" type="ORF">TeGR_g6306</name>
</gene>
<reference evidence="2 3" key="1">
    <citation type="journal article" date="2023" name="Commun. Biol.">
        <title>Genome analysis of Parmales, the sister group of diatoms, reveals the evolutionary specialization of diatoms from phago-mixotrophs to photoautotrophs.</title>
        <authorList>
            <person name="Ban H."/>
            <person name="Sato S."/>
            <person name="Yoshikawa S."/>
            <person name="Yamada K."/>
            <person name="Nakamura Y."/>
            <person name="Ichinomiya M."/>
            <person name="Sato N."/>
            <person name="Blanc-Mathieu R."/>
            <person name="Endo H."/>
            <person name="Kuwata A."/>
            <person name="Ogata H."/>
        </authorList>
    </citation>
    <scope>NUCLEOTIDE SEQUENCE [LARGE SCALE GENOMIC DNA]</scope>
</reference>
<protein>
    <submittedName>
        <fullName evidence="2">Uncharacterized protein</fullName>
    </submittedName>
</protein>
<feature type="region of interest" description="Disordered" evidence="1">
    <location>
        <begin position="41"/>
        <end position="73"/>
    </location>
</feature>
<evidence type="ECO:0000313" key="3">
    <source>
        <dbReference type="Proteomes" id="UP001165060"/>
    </source>
</evidence>
<name>A0ABQ6N3R8_9STRA</name>
<comment type="caution">
    <text evidence="2">The sequence shown here is derived from an EMBL/GenBank/DDBJ whole genome shotgun (WGS) entry which is preliminary data.</text>
</comment>
<sequence>ADNDDFTEIVVSPSMGLDHFPDRVCVSIEGVAREWGVVVDPGSNRATASKGDAGASRPGTESPSSDEPLINAV</sequence>
<keyword evidence="3" id="KW-1185">Reference proteome</keyword>
<feature type="non-terminal residue" evidence="2">
    <location>
        <position position="1"/>
    </location>
</feature>
<evidence type="ECO:0000256" key="1">
    <source>
        <dbReference type="SAM" id="MobiDB-lite"/>
    </source>
</evidence>